<keyword evidence="10" id="KW-1185">Reference proteome</keyword>
<feature type="transmembrane region" description="Helical" evidence="7">
    <location>
        <begin position="257"/>
        <end position="283"/>
    </location>
</feature>
<dbReference type="PANTHER" id="PTHR30572">
    <property type="entry name" value="MEMBRANE COMPONENT OF TRANSPORTER-RELATED"/>
    <property type="match status" value="1"/>
</dbReference>
<dbReference type="InterPro" id="IPR003838">
    <property type="entry name" value="ABC3_permease_C"/>
</dbReference>
<keyword evidence="2" id="KW-1003">Cell membrane</keyword>
<sequence>MMRPRTVKMWRDLSAARGRVALMILAIAVAMSGVGALLIARTVIVREAAAAYAGTNPASATLEVQGGVDAALLAQVRTRPGVTDAAARQTVLTRVRVGDQWRRMLLFVIAPDDPMRVAKLRLKSGAWPPADGELLIERTAEPVLDAAAGDRLAVAGPSGATTEVRVSGTVYDAALAPAAQESTGYGYLTPAGLARLGFTASADELRIVTPERDEASVEATATAVAAWLTAQGRQVRLIQAPPYQHPHHSQSETITGMFLAFAVAALILAGVLVAATLGGMLAAQTRQIGIMKTVGATTGQLLRVYLGAVAVIAATATVLAVGPALLAGYGLTGLVAEMLNVEIANRVTPWWVPASYLAAGLAIPLAVALVPLVRAARITVRTALDEHGAGTGVGSRRSDRWLTRLRGGRLSTLALRNLLRNRGRLVLTLALLAAGGAMFTSGLNSSAAWRSWVDDGMARRAYDAQLRLASSAPVDTITGAVNAVDGVVAAEPFVSLVATPATADGRIEVQRTYPDDGHGRFLLAALPVPTRMVDFDVTAGRWLGAGDIDGVVLNQSAVSRLGDPRVGDDVYLAVDGVVGRWRLVGTVAEAGGPATAYTSPQSVSRFVEPGTANMLHIITVGDTATVAGQVEAALDSAGVVVGESMLTEDLRTAIDEHVAIFIGTLLALATLMAAVGVLGLAATMSITVTQRTREYGVMQAIGARPATIRRMVVLEGTLTGLLGSLVAIALGVPLSALVGELLGRISFGLPLPLHLAPGGLVAWLVLSVAAAAVATLVAARRAARLTVRETLSYQ</sequence>
<evidence type="ECO:0000256" key="7">
    <source>
        <dbReference type="SAM" id="Phobius"/>
    </source>
</evidence>
<dbReference type="InterPro" id="IPR050250">
    <property type="entry name" value="Macrolide_Exporter_MacB"/>
</dbReference>
<organism evidence="9 10">
    <name type="scientific">Micromonospora lutea</name>
    <dbReference type="NCBI Taxonomy" id="419825"/>
    <lineage>
        <taxon>Bacteria</taxon>
        <taxon>Bacillati</taxon>
        <taxon>Actinomycetota</taxon>
        <taxon>Actinomycetes</taxon>
        <taxon>Micromonosporales</taxon>
        <taxon>Micromonosporaceae</taxon>
        <taxon>Micromonospora</taxon>
    </lineage>
</organism>
<evidence type="ECO:0000256" key="3">
    <source>
        <dbReference type="ARBA" id="ARBA00022692"/>
    </source>
</evidence>
<comment type="subcellular location">
    <subcellularLocation>
        <location evidence="1">Cell membrane</location>
        <topology evidence="1">Multi-pass membrane protein</topology>
    </subcellularLocation>
</comment>
<evidence type="ECO:0000256" key="2">
    <source>
        <dbReference type="ARBA" id="ARBA00022475"/>
    </source>
</evidence>
<feature type="transmembrane region" description="Helical" evidence="7">
    <location>
        <begin position="425"/>
        <end position="443"/>
    </location>
</feature>
<keyword evidence="3 7" id="KW-0812">Transmembrane</keyword>
<keyword evidence="4 7" id="KW-1133">Transmembrane helix</keyword>
<feature type="transmembrane region" description="Helical" evidence="7">
    <location>
        <begin position="718"/>
        <end position="738"/>
    </location>
</feature>
<reference evidence="9 10" key="1">
    <citation type="submission" date="2021-01" db="EMBL/GenBank/DDBJ databases">
        <title>Whole genome shotgun sequence of Verrucosispora lutea NBRC 106530.</title>
        <authorList>
            <person name="Komaki H."/>
            <person name="Tamura T."/>
        </authorList>
    </citation>
    <scope>NUCLEOTIDE SEQUENCE [LARGE SCALE GENOMIC DNA]</scope>
    <source>
        <strain evidence="9 10">NBRC 106530</strain>
    </source>
</reference>
<name>A0ABQ4J3C9_9ACTN</name>
<feature type="domain" description="ABC3 transporter permease C-terminal" evidence="8">
    <location>
        <begin position="260"/>
        <end position="379"/>
    </location>
</feature>
<evidence type="ECO:0000313" key="10">
    <source>
        <dbReference type="Proteomes" id="UP000643165"/>
    </source>
</evidence>
<evidence type="ECO:0000256" key="1">
    <source>
        <dbReference type="ARBA" id="ARBA00004651"/>
    </source>
</evidence>
<dbReference type="EMBL" id="BOPB01000037">
    <property type="protein sequence ID" value="GIJ24674.1"/>
    <property type="molecule type" value="Genomic_DNA"/>
</dbReference>
<evidence type="ECO:0000256" key="5">
    <source>
        <dbReference type="ARBA" id="ARBA00023136"/>
    </source>
</evidence>
<evidence type="ECO:0000313" key="9">
    <source>
        <dbReference type="EMBL" id="GIJ24674.1"/>
    </source>
</evidence>
<keyword evidence="5 7" id="KW-0472">Membrane</keyword>
<protein>
    <recommendedName>
        <fullName evidence="8">ABC3 transporter permease C-terminal domain-containing protein</fullName>
    </recommendedName>
</protein>
<gene>
    <name evidence="9" type="ORF">Vlu01_52980</name>
</gene>
<accession>A0ABQ4J3C9</accession>
<evidence type="ECO:0000259" key="8">
    <source>
        <dbReference type="Pfam" id="PF02687"/>
    </source>
</evidence>
<feature type="transmembrane region" description="Helical" evidence="7">
    <location>
        <begin position="758"/>
        <end position="779"/>
    </location>
</feature>
<dbReference type="PANTHER" id="PTHR30572:SF4">
    <property type="entry name" value="ABC TRANSPORTER PERMEASE YTRF"/>
    <property type="match status" value="1"/>
</dbReference>
<dbReference type="Proteomes" id="UP000643165">
    <property type="component" value="Unassembled WGS sequence"/>
</dbReference>
<proteinExistence type="inferred from homology"/>
<evidence type="ECO:0000256" key="4">
    <source>
        <dbReference type="ARBA" id="ARBA00022989"/>
    </source>
</evidence>
<evidence type="ECO:0000256" key="6">
    <source>
        <dbReference type="ARBA" id="ARBA00038076"/>
    </source>
</evidence>
<feature type="domain" description="ABC3 transporter permease C-terminal" evidence="8">
    <location>
        <begin position="668"/>
        <end position="786"/>
    </location>
</feature>
<comment type="similarity">
    <text evidence="6">Belongs to the ABC-4 integral membrane protein family.</text>
</comment>
<comment type="caution">
    <text evidence="9">The sequence shown here is derived from an EMBL/GenBank/DDBJ whole genome shotgun (WGS) entry which is preliminary data.</text>
</comment>
<dbReference type="Pfam" id="PF02687">
    <property type="entry name" value="FtsX"/>
    <property type="match status" value="2"/>
</dbReference>
<feature type="transmembrane region" description="Helical" evidence="7">
    <location>
        <begin position="350"/>
        <end position="373"/>
    </location>
</feature>
<feature type="transmembrane region" description="Helical" evidence="7">
    <location>
        <begin position="658"/>
        <end position="683"/>
    </location>
</feature>
<feature type="transmembrane region" description="Helical" evidence="7">
    <location>
        <begin position="304"/>
        <end position="330"/>
    </location>
</feature>